<dbReference type="RefSeq" id="WP_270124291.1">
    <property type="nucleotide sequence ID" value="NZ_BAAAOM010000002.1"/>
</dbReference>
<proteinExistence type="predicted"/>
<organism evidence="1 3">
    <name type="scientific">Glycomyces lechevalierae</name>
    <dbReference type="NCBI Taxonomy" id="256034"/>
    <lineage>
        <taxon>Bacteria</taxon>
        <taxon>Bacillati</taxon>
        <taxon>Actinomycetota</taxon>
        <taxon>Actinomycetes</taxon>
        <taxon>Glycomycetales</taxon>
        <taxon>Glycomycetaceae</taxon>
        <taxon>Glycomyces</taxon>
    </lineage>
</organism>
<sequence length="55" mass="6023">MTTDAEVLDCFASLLGCDECRTDTARSSKSTLIRIRQMITPHLAEVLGGIPESLR</sequence>
<reference evidence="2 4" key="2">
    <citation type="submission" date="2023-07" db="EMBL/GenBank/DDBJ databases">
        <title>Sequencing the genomes of 1000 actinobacteria strains.</title>
        <authorList>
            <person name="Klenk H.-P."/>
        </authorList>
    </citation>
    <scope>NUCLEOTIDE SEQUENCE [LARGE SCALE GENOMIC DNA]</scope>
    <source>
        <strain evidence="2 4">DSM 44724</strain>
    </source>
</reference>
<keyword evidence="4" id="KW-1185">Reference proteome</keyword>
<dbReference type="Proteomes" id="UP001145799">
    <property type="component" value="Unassembled WGS sequence"/>
</dbReference>
<protein>
    <submittedName>
        <fullName evidence="1">Uncharacterized protein</fullName>
    </submittedName>
</protein>
<name>A0A9X3SY89_9ACTN</name>
<reference evidence="1" key="1">
    <citation type="submission" date="2022-12" db="EMBL/GenBank/DDBJ databases">
        <title>Gycomyces niveus sp.nov., a novel actinomycete isolated from soil in Shouguang.</title>
        <authorList>
            <person name="Yang X."/>
        </authorList>
    </citation>
    <scope>NUCLEOTIDE SEQUENCE</scope>
    <source>
        <strain evidence="1">DSM 44724</strain>
    </source>
</reference>
<comment type="caution">
    <text evidence="1">The sequence shown here is derived from an EMBL/GenBank/DDBJ whole genome shotgun (WGS) entry which is preliminary data.</text>
</comment>
<dbReference type="EMBL" id="JAPZVQ010000019">
    <property type="protein sequence ID" value="MDA1387797.1"/>
    <property type="molecule type" value="Genomic_DNA"/>
</dbReference>
<accession>A0A9X3SY89</accession>
<dbReference type="AlphaFoldDB" id="A0A9X3SY89"/>
<evidence type="ECO:0000313" key="3">
    <source>
        <dbReference type="Proteomes" id="UP001145799"/>
    </source>
</evidence>
<evidence type="ECO:0000313" key="4">
    <source>
        <dbReference type="Proteomes" id="UP001183604"/>
    </source>
</evidence>
<evidence type="ECO:0000313" key="2">
    <source>
        <dbReference type="EMBL" id="MDR7337430.1"/>
    </source>
</evidence>
<dbReference type="Proteomes" id="UP001183604">
    <property type="component" value="Unassembled WGS sequence"/>
</dbReference>
<dbReference type="EMBL" id="JAVDYD010000001">
    <property type="protein sequence ID" value="MDR7337430.1"/>
    <property type="molecule type" value="Genomic_DNA"/>
</dbReference>
<evidence type="ECO:0000313" key="1">
    <source>
        <dbReference type="EMBL" id="MDA1387797.1"/>
    </source>
</evidence>
<gene>
    <name evidence="2" type="ORF">J2S69_001149</name>
    <name evidence="1" type="ORF">O2L01_22585</name>
</gene>